<dbReference type="Proteomes" id="UP000500857">
    <property type="component" value="Chromosome"/>
</dbReference>
<reference evidence="1 2" key="1">
    <citation type="submission" date="2020-04" db="EMBL/GenBank/DDBJ databases">
        <authorList>
            <person name="Basu S."/>
            <person name="Maruthanayagam V."/>
            <person name="Chakraborty S."/>
            <person name="Pramanik A."/>
            <person name="Mukherjee J."/>
            <person name="Brink B."/>
        </authorList>
    </citation>
    <scope>NUCLEOTIDE SEQUENCE [LARGE SCALE GENOMIC DNA]</scope>
    <source>
        <strain evidence="1 2">AP17</strain>
    </source>
</reference>
<dbReference type="AlphaFoldDB" id="A0A6H1TVL6"/>
<dbReference type="EMBL" id="CP051167">
    <property type="protein sequence ID" value="QIZ69793.1"/>
    <property type="molecule type" value="Genomic_DNA"/>
</dbReference>
<dbReference type="RefSeq" id="WP_168567950.1">
    <property type="nucleotide sequence ID" value="NZ_CP051167.1"/>
</dbReference>
<gene>
    <name evidence="1" type="ORF">HCG48_03705</name>
</gene>
<name>A0A6H1TVL6_9CYAN</name>
<sequence length="59" mass="6939">MRSIHLSLNLRENFKNLKIGGAYTRVERVAIAELFVDDRRCSSRLWGDSGEEYPVKFFF</sequence>
<dbReference type="KEGG" id="oxy:HCG48_03705"/>
<evidence type="ECO:0000313" key="2">
    <source>
        <dbReference type="Proteomes" id="UP000500857"/>
    </source>
</evidence>
<proteinExistence type="predicted"/>
<accession>A0A6H1TVL6</accession>
<protein>
    <submittedName>
        <fullName evidence="1">Uncharacterized protein</fullName>
    </submittedName>
</protein>
<keyword evidence="2" id="KW-1185">Reference proteome</keyword>
<organism evidence="1 2">
    <name type="scientific">Oxynema aestuarii AP17</name>
    <dbReference type="NCBI Taxonomy" id="2064643"/>
    <lineage>
        <taxon>Bacteria</taxon>
        <taxon>Bacillati</taxon>
        <taxon>Cyanobacteriota</taxon>
        <taxon>Cyanophyceae</taxon>
        <taxon>Oscillatoriophycideae</taxon>
        <taxon>Oscillatoriales</taxon>
        <taxon>Oscillatoriaceae</taxon>
        <taxon>Oxynema</taxon>
        <taxon>Oxynema aestuarii</taxon>
    </lineage>
</organism>
<evidence type="ECO:0000313" key="1">
    <source>
        <dbReference type="EMBL" id="QIZ69793.1"/>
    </source>
</evidence>